<feature type="transmembrane region" description="Helical" evidence="1">
    <location>
        <begin position="173"/>
        <end position="197"/>
    </location>
</feature>
<evidence type="ECO:0000256" key="2">
    <source>
        <dbReference type="SAM" id="SignalP"/>
    </source>
</evidence>
<keyword evidence="1" id="KW-0812">Transmembrane</keyword>
<keyword evidence="4" id="KW-1185">Reference proteome</keyword>
<name>A0ABD0JF47_9CAEN</name>
<dbReference type="AlphaFoldDB" id="A0ABD0JF47"/>
<accession>A0ABD0JF47</accession>
<protein>
    <submittedName>
        <fullName evidence="3">Uncharacterized protein</fullName>
    </submittedName>
</protein>
<keyword evidence="1" id="KW-1133">Transmembrane helix</keyword>
<dbReference type="Proteomes" id="UP001519460">
    <property type="component" value="Unassembled WGS sequence"/>
</dbReference>
<proteinExistence type="predicted"/>
<organism evidence="3 4">
    <name type="scientific">Batillaria attramentaria</name>
    <dbReference type="NCBI Taxonomy" id="370345"/>
    <lineage>
        <taxon>Eukaryota</taxon>
        <taxon>Metazoa</taxon>
        <taxon>Spiralia</taxon>
        <taxon>Lophotrochozoa</taxon>
        <taxon>Mollusca</taxon>
        <taxon>Gastropoda</taxon>
        <taxon>Caenogastropoda</taxon>
        <taxon>Sorbeoconcha</taxon>
        <taxon>Cerithioidea</taxon>
        <taxon>Batillariidae</taxon>
        <taxon>Batillaria</taxon>
    </lineage>
</organism>
<feature type="signal peptide" evidence="2">
    <location>
        <begin position="1"/>
        <end position="20"/>
    </location>
</feature>
<comment type="caution">
    <text evidence="3">The sequence shown here is derived from an EMBL/GenBank/DDBJ whole genome shotgun (WGS) entry which is preliminary data.</text>
</comment>
<evidence type="ECO:0000313" key="4">
    <source>
        <dbReference type="Proteomes" id="UP001519460"/>
    </source>
</evidence>
<evidence type="ECO:0000313" key="3">
    <source>
        <dbReference type="EMBL" id="KAK7473524.1"/>
    </source>
</evidence>
<keyword evidence="1" id="KW-0472">Membrane</keyword>
<keyword evidence="2" id="KW-0732">Signal</keyword>
<gene>
    <name evidence="3" type="ORF">BaRGS_00035241</name>
</gene>
<feature type="non-terminal residue" evidence="3">
    <location>
        <position position="243"/>
    </location>
</feature>
<reference evidence="3 4" key="1">
    <citation type="journal article" date="2023" name="Sci. Data">
        <title>Genome assembly of the Korean intertidal mud-creeper Batillaria attramentaria.</title>
        <authorList>
            <person name="Patra A.K."/>
            <person name="Ho P.T."/>
            <person name="Jun S."/>
            <person name="Lee S.J."/>
            <person name="Kim Y."/>
            <person name="Won Y.J."/>
        </authorList>
    </citation>
    <scope>NUCLEOTIDE SEQUENCE [LARGE SCALE GENOMIC DNA]</scope>
    <source>
        <strain evidence="3">Wonlab-2016</strain>
    </source>
</reference>
<evidence type="ECO:0000256" key="1">
    <source>
        <dbReference type="SAM" id="Phobius"/>
    </source>
</evidence>
<dbReference type="EMBL" id="JACVVK020000466">
    <property type="protein sequence ID" value="KAK7473524.1"/>
    <property type="molecule type" value="Genomic_DNA"/>
</dbReference>
<sequence length="243" mass="27600">MGECTYATLIFLGVVGVCMSSAIDPCDKSNETDVTFILQWDTDTRPYSVCECNVASETQQTFDFTARSPYLDTKTPVKPILQIFTQEKKETRTILPSPTPAAFNMTTNTFITKFEVLQNGSDARQRLTIEAPREFRLVCSGRRNVTLKMEIPSSPDNELEPRSNETKDLLPDILLASGSFMGGVIFTVTVICTRFLCIKIKRRRNYERPLPRRQREMTVYSGLAPRADQVMAIQQPEDRIYSE</sequence>
<feature type="chain" id="PRO_5044861547" evidence="2">
    <location>
        <begin position="21"/>
        <end position="243"/>
    </location>
</feature>